<name>A0A183MP71_9TREM</name>
<protein>
    <submittedName>
        <fullName evidence="3">Uncharacterized protein</fullName>
    </submittedName>
</protein>
<organism evidence="3 4">
    <name type="scientific">Schistosoma margrebowiei</name>
    <dbReference type="NCBI Taxonomy" id="48269"/>
    <lineage>
        <taxon>Eukaryota</taxon>
        <taxon>Metazoa</taxon>
        <taxon>Spiralia</taxon>
        <taxon>Lophotrochozoa</taxon>
        <taxon>Platyhelminthes</taxon>
        <taxon>Trematoda</taxon>
        <taxon>Digenea</taxon>
        <taxon>Strigeidida</taxon>
        <taxon>Schistosomatoidea</taxon>
        <taxon>Schistosomatidae</taxon>
        <taxon>Schistosoma</taxon>
    </lineage>
</organism>
<keyword evidence="4" id="KW-1185">Reference proteome</keyword>
<dbReference type="InterPro" id="IPR011990">
    <property type="entry name" value="TPR-like_helical_dom_sf"/>
</dbReference>
<evidence type="ECO:0000256" key="2">
    <source>
        <dbReference type="ARBA" id="ARBA00023242"/>
    </source>
</evidence>
<dbReference type="GO" id="GO:0005634">
    <property type="term" value="C:nucleus"/>
    <property type="evidence" value="ECO:0007669"/>
    <property type="project" value="UniProtKB-SubCell"/>
</dbReference>
<evidence type="ECO:0000313" key="4">
    <source>
        <dbReference type="Proteomes" id="UP000277204"/>
    </source>
</evidence>
<dbReference type="Gene3D" id="1.25.40.10">
    <property type="entry name" value="Tetratricopeptide repeat domain"/>
    <property type="match status" value="1"/>
</dbReference>
<sequence>MVLWCGSTFHEYENPRLNIIVIHYFSFKALNFSDKHSLCDLDSSNSSSFGANEHINSHLPERVGHTILSDDYQSVIPKTTIIPSVCKSSDLGEISPNVTNLLKPTKTRESEEVRVIKLYHIALRLCSSDCPDDECKARPVLESILNSFVIENNKLTPQLASVKFASCKLLGGIYFKLNKDAEGIDLLSKALQVDSNDLSLWIRLARAAIRSGFFEVAINSIDHILTKRPSHPLALQLALPLYFAVSELEICLELSVRMLQIDPFSEYAVYFINRILTIQPSLHEMIHDLFLQSWLHLIQETIAMYDRLNLESTGEVMDISEACPVEGSNPFIHEAKRNIGKFFGSQQDNILLDAHEIVTIPDDQERKDHVDEALSSELNEALLALSNSGNKLQLEQNYGSRDISRDSCVYSYPENNSSNRMNPDVPCDTQNH</sequence>
<evidence type="ECO:0000313" key="3">
    <source>
        <dbReference type="EMBL" id="VDP25453.1"/>
    </source>
</evidence>
<dbReference type="PANTHER" id="PTHR15502:SF7">
    <property type="entry name" value="CALCINEURIN-BINDING PROTEIN CABIN-1"/>
    <property type="match status" value="1"/>
</dbReference>
<dbReference type="SUPFAM" id="SSF48452">
    <property type="entry name" value="TPR-like"/>
    <property type="match status" value="1"/>
</dbReference>
<keyword evidence="2" id="KW-0539">Nucleus</keyword>
<dbReference type="InterPro" id="IPR033053">
    <property type="entry name" value="Hir3/CABIN1"/>
</dbReference>
<dbReference type="PANTHER" id="PTHR15502">
    <property type="entry name" value="CALCINEURIN-BINDING PROTEIN CABIN 1-RELATED"/>
    <property type="match status" value="1"/>
</dbReference>
<proteinExistence type="predicted"/>
<dbReference type="EMBL" id="UZAI01017477">
    <property type="protein sequence ID" value="VDP25453.1"/>
    <property type="molecule type" value="Genomic_DNA"/>
</dbReference>
<dbReference type="Proteomes" id="UP000277204">
    <property type="component" value="Unassembled WGS sequence"/>
</dbReference>
<dbReference type="AlphaFoldDB" id="A0A183MP71"/>
<reference evidence="3 4" key="1">
    <citation type="submission" date="2018-11" db="EMBL/GenBank/DDBJ databases">
        <authorList>
            <consortium name="Pathogen Informatics"/>
        </authorList>
    </citation>
    <scope>NUCLEOTIDE SEQUENCE [LARGE SCALE GENOMIC DNA]</scope>
    <source>
        <strain evidence="3 4">Zambia</strain>
    </source>
</reference>
<accession>A0A183MP71</accession>
<gene>
    <name evidence="3" type="ORF">SMRZ_LOCUS17846</name>
</gene>
<dbReference type="GO" id="GO:0006325">
    <property type="term" value="P:chromatin organization"/>
    <property type="evidence" value="ECO:0007669"/>
    <property type="project" value="InterPro"/>
</dbReference>
<evidence type="ECO:0000256" key="1">
    <source>
        <dbReference type="ARBA" id="ARBA00004123"/>
    </source>
</evidence>
<dbReference type="GO" id="GO:0031491">
    <property type="term" value="F:nucleosome binding"/>
    <property type="evidence" value="ECO:0007669"/>
    <property type="project" value="TreeGrafter"/>
</dbReference>
<comment type="subcellular location">
    <subcellularLocation>
        <location evidence="1">Nucleus</location>
    </subcellularLocation>
</comment>